<evidence type="ECO:0000256" key="1">
    <source>
        <dbReference type="ARBA" id="ARBA00004442"/>
    </source>
</evidence>
<dbReference type="EMBL" id="LT629740">
    <property type="protein sequence ID" value="SDS98222.1"/>
    <property type="molecule type" value="Genomic_DNA"/>
</dbReference>
<protein>
    <submittedName>
        <fullName evidence="8">Starch-binding associating with outer membrane</fullName>
    </submittedName>
</protein>
<evidence type="ECO:0000259" key="7">
    <source>
        <dbReference type="Pfam" id="PF14322"/>
    </source>
</evidence>
<organism evidence="8 9">
    <name type="scientific">Mucilaginibacter mallensis</name>
    <dbReference type="NCBI Taxonomy" id="652787"/>
    <lineage>
        <taxon>Bacteria</taxon>
        <taxon>Pseudomonadati</taxon>
        <taxon>Bacteroidota</taxon>
        <taxon>Sphingobacteriia</taxon>
        <taxon>Sphingobacteriales</taxon>
        <taxon>Sphingobacteriaceae</taxon>
        <taxon>Mucilaginibacter</taxon>
    </lineage>
</organism>
<reference evidence="8 9" key="1">
    <citation type="submission" date="2016-10" db="EMBL/GenBank/DDBJ databases">
        <authorList>
            <person name="de Groot N.N."/>
        </authorList>
    </citation>
    <scope>NUCLEOTIDE SEQUENCE [LARGE SCALE GENOMIC DNA]</scope>
    <source>
        <strain evidence="8 9">MP1X4</strain>
    </source>
</reference>
<dbReference type="InterPro" id="IPR033985">
    <property type="entry name" value="SusD-like_N"/>
</dbReference>
<evidence type="ECO:0000313" key="9">
    <source>
        <dbReference type="Proteomes" id="UP000199679"/>
    </source>
</evidence>
<dbReference type="Proteomes" id="UP000199679">
    <property type="component" value="Chromosome I"/>
</dbReference>
<dbReference type="InterPro" id="IPR011990">
    <property type="entry name" value="TPR-like_helical_dom_sf"/>
</dbReference>
<evidence type="ECO:0000256" key="4">
    <source>
        <dbReference type="ARBA" id="ARBA00023136"/>
    </source>
</evidence>
<proteinExistence type="inferred from homology"/>
<dbReference type="Gene3D" id="1.25.40.390">
    <property type="match status" value="1"/>
</dbReference>
<keyword evidence="5" id="KW-0998">Cell outer membrane</keyword>
<dbReference type="Pfam" id="PF14322">
    <property type="entry name" value="SusD-like_3"/>
    <property type="match status" value="1"/>
</dbReference>
<accession>A0A1H1WMI1</accession>
<dbReference type="AlphaFoldDB" id="A0A1H1WMI1"/>
<comment type="subcellular location">
    <subcellularLocation>
        <location evidence="1">Cell outer membrane</location>
    </subcellularLocation>
</comment>
<dbReference type="SUPFAM" id="SSF48452">
    <property type="entry name" value="TPR-like"/>
    <property type="match status" value="1"/>
</dbReference>
<name>A0A1H1WMI1_MUCMA</name>
<evidence type="ECO:0000256" key="2">
    <source>
        <dbReference type="ARBA" id="ARBA00006275"/>
    </source>
</evidence>
<sequence>MAVVSTLGACKKSLDLNPTDQLATTTFYKQKSDFDEALAAVYGSLQTEEFSYGMGFRDCLSDNGYAQFNSGSVTSIDQGNLSATIGGYQQSIYDDAYTTIARVNSFLAQLTAYQGADVTDAIRKQYTGEVMFVRAFMYYQLYTIYGDVPLVTQPLTLATQKQPKVPAAQILAQIESDLNYGINNLGTGPYISNYGHACASSAQALLARVLIFAAYQGTGVVDPTIMGQVRDLCKSVLTQYSLDPNYISPFRDATQMTSKEVIFTINFLAPNNTAPWDLYYGDWDACAPYENLVDDYECTDGLPWGTSPLTDKVNNFNNRDPRLGMTIYKGYVDFGNGEVHHPSNPVPTGYGTKKFLEPKNIPYGFSTLSQQDAVIIRAAEVMLMYAEAENELSGPDATVYQLTTAIRARVSMPAYPAGLSQDEMRQRIRHERRVELAFEGLRHFDLERWHIAGQVLNGLNTGIITFNWQDKFYKWPLPQTEIDKSGGILVQNPDYK</sequence>
<dbReference type="GO" id="GO:0009279">
    <property type="term" value="C:cell outer membrane"/>
    <property type="evidence" value="ECO:0007669"/>
    <property type="project" value="UniProtKB-SubCell"/>
</dbReference>
<gene>
    <name evidence="8" type="ORF">SAMN05216490_2228</name>
</gene>
<evidence type="ECO:0000256" key="5">
    <source>
        <dbReference type="ARBA" id="ARBA00023237"/>
    </source>
</evidence>
<dbReference type="Pfam" id="PF07980">
    <property type="entry name" value="SusD_RagB"/>
    <property type="match status" value="1"/>
</dbReference>
<evidence type="ECO:0000256" key="3">
    <source>
        <dbReference type="ARBA" id="ARBA00022729"/>
    </source>
</evidence>
<keyword evidence="3" id="KW-0732">Signal</keyword>
<dbReference type="InterPro" id="IPR012944">
    <property type="entry name" value="SusD_RagB_dom"/>
</dbReference>
<keyword evidence="4" id="KW-0472">Membrane</keyword>
<evidence type="ECO:0000259" key="6">
    <source>
        <dbReference type="Pfam" id="PF07980"/>
    </source>
</evidence>
<comment type="similarity">
    <text evidence="2">Belongs to the SusD family.</text>
</comment>
<feature type="domain" description="SusD-like N-terminal" evidence="7">
    <location>
        <begin position="14"/>
        <end position="209"/>
    </location>
</feature>
<keyword evidence="9" id="KW-1185">Reference proteome</keyword>
<evidence type="ECO:0000313" key="8">
    <source>
        <dbReference type="EMBL" id="SDS98222.1"/>
    </source>
</evidence>
<dbReference type="STRING" id="652787.SAMN05216490_2228"/>
<feature type="domain" description="RagB/SusD" evidence="6">
    <location>
        <begin position="271"/>
        <end position="495"/>
    </location>
</feature>